<dbReference type="GO" id="GO:0016020">
    <property type="term" value="C:membrane"/>
    <property type="evidence" value="ECO:0007669"/>
    <property type="project" value="UniProtKB-SubCell"/>
</dbReference>
<evidence type="ECO:0000313" key="5">
    <source>
        <dbReference type="EMBL" id="TRX97798.1"/>
    </source>
</evidence>
<feature type="transmembrane region" description="Helical" evidence="3">
    <location>
        <begin position="1079"/>
        <end position="1101"/>
    </location>
</feature>
<sequence length="1183" mass="132635">MSALRGIFSRLSSFRSSGTAYNPLPAYDRGQNDSNQDSPIALSGRRHNGGSMGLGRRLALLLRTSPKRIAFFAIASFSLLIVIVTGSLRHYTRKHKVEEERILFHWETFPKLNGFYNGVRTLVAYKDWVPEQKLPPDADFKIHDAPPFDPQVVNPFPDFTSDEYLKEHHPVQTCYLNEDEKIAAPDIYAYPGIPAKMAAPLWGDYEALEIAPDRCYERFGRFGPYGYSYDTKEGGLGLSKHSSHVGAEKVQAMIDKVDYRKVNWGTAQKRCFEKNKKRFSSKDSTSEKDEDHKKKLPRSAFVLRTWTGYDYSNIQLLSIRAMINELSLKSGGEYDVHLLVHVKDDDLPIWASEEAYNKTLRENVPAEFWDIATLWSGRQLRTYYPGPFREQDNVANHAAIDIYSIYRSAHFPIQWFSQQHQEYDFIWNWEMDLRYGGHYYEFLNGASNWAAKQPRKYLWERNSRFWIPELHGPWSNFTDLVEKETGETNEKPIWGPVIFPAGKYQVLSSPKDTKPPTTFKEDNYKWGVGEPADLITFDPLFDPAKTTWVLRDDVTGYDTSVAIPPRRTAIVTVSRLSRRLLNTMHEETWRVHHTMFPEMWPPSIAFHHGYKALYLPHPVYFDRNWPLNALDQTFNKPRTPDESPFGGGEHNFQGATFYYNSEFSGQLWRRWLGASENGEGGPKKEKQGTDRLCLRPLLHHPVKYEAVDYKQSTMSRTESISLQEVSSSVASPEQIADVVGEGNNDGTSTVTDARQSEASRKRALILLGASISQLPIWGFSMSYGVFQEYYMNNWTLSGSRDVTGIIGTTSNGVLYLSIPFLSAAFTRRWAARRQTAAVAGAVLATVSFVLSSFATDVWHLVATQGVLSALGCALVYSPTTLSLGEWFASTEGKNHRAVAYGVTLSCKNVVGSVMPFIARALLENYGFRVAMRVWAAVALGTSLLSIVLIPTHPTILTTSPEESGQGRRRRNIPWNFLRHRTFYIYSVAIILQSAGYGIPQTYLPTYAREVTRLSQTSATLLLTVFNIPGILASSLFGYLSDNRYFPLSATTVTAISALASALATLLLWGLTSQGSLAQLLLFSITFGFFAGGYSATWGGVINELESEAARWNEAVDAGMLYGLLNGARGIGYVSGGLASVPLLKAGAGTSIGSFGYSSTYGPLILFTGLSTVFGGWGILWRIE</sequence>
<accession>A0A553IC66</accession>
<name>A0A553IC66_9PEZI</name>
<evidence type="ECO:0000313" key="6">
    <source>
        <dbReference type="Proteomes" id="UP000319160"/>
    </source>
</evidence>
<proteinExistence type="predicted"/>
<dbReference type="InterPro" id="IPR020846">
    <property type="entry name" value="MFS_dom"/>
</dbReference>
<dbReference type="EMBL" id="VFLP01000005">
    <property type="protein sequence ID" value="TRX97798.1"/>
    <property type="molecule type" value="Genomic_DNA"/>
</dbReference>
<evidence type="ECO:0000256" key="2">
    <source>
        <dbReference type="SAM" id="MobiDB-lite"/>
    </source>
</evidence>
<dbReference type="InterPro" id="IPR036259">
    <property type="entry name" value="MFS_trans_sf"/>
</dbReference>
<feature type="transmembrane region" description="Helical" evidence="3">
    <location>
        <begin position="1045"/>
        <end position="1067"/>
    </location>
</feature>
<reference evidence="6" key="1">
    <citation type="submission" date="2019-06" db="EMBL/GenBank/DDBJ databases">
        <title>Draft genome sequence of the griseofulvin-producing fungus Xylaria cubensis strain G536.</title>
        <authorList>
            <person name="Mead M.E."/>
            <person name="Raja H.A."/>
            <person name="Steenwyk J.L."/>
            <person name="Knowles S.L."/>
            <person name="Oberlies N.H."/>
            <person name="Rokas A."/>
        </authorList>
    </citation>
    <scope>NUCLEOTIDE SEQUENCE [LARGE SCALE GENOMIC DNA]</scope>
    <source>
        <strain evidence="6">G536</strain>
    </source>
</reference>
<dbReference type="Gene3D" id="1.20.1250.20">
    <property type="entry name" value="MFS general substrate transporter like domains"/>
    <property type="match status" value="2"/>
</dbReference>
<dbReference type="GO" id="GO:0022857">
    <property type="term" value="F:transmembrane transporter activity"/>
    <property type="evidence" value="ECO:0007669"/>
    <property type="project" value="InterPro"/>
</dbReference>
<dbReference type="PANTHER" id="PTHR36205:SF3">
    <property type="entry name" value="MAJOR FACILITATOR SUPERFAMILY TRANSPORTER"/>
    <property type="match status" value="1"/>
</dbReference>
<feature type="transmembrane region" description="Helical" evidence="3">
    <location>
        <begin position="836"/>
        <end position="854"/>
    </location>
</feature>
<feature type="transmembrane region" description="Helical" evidence="3">
    <location>
        <begin position="69"/>
        <end position="88"/>
    </location>
</feature>
<feature type="transmembrane region" description="Helical" evidence="3">
    <location>
        <begin position="1160"/>
        <end position="1180"/>
    </location>
</feature>
<dbReference type="PANTHER" id="PTHR36205">
    <property type="entry name" value="CHROMOSOME 19, WHOLE GENOME SHOTGUN SEQUENCE"/>
    <property type="match status" value="1"/>
</dbReference>
<dbReference type="Proteomes" id="UP000319160">
    <property type="component" value="Unassembled WGS sequence"/>
</dbReference>
<feature type="transmembrane region" description="Helical" evidence="3">
    <location>
        <begin position="982"/>
        <end position="999"/>
    </location>
</feature>
<dbReference type="PROSITE" id="PS50850">
    <property type="entry name" value="MFS"/>
    <property type="match status" value="1"/>
</dbReference>
<protein>
    <recommendedName>
        <fullName evidence="4">Major facilitator superfamily (MFS) profile domain-containing protein</fullName>
    </recommendedName>
</protein>
<dbReference type="Pfam" id="PF07690">
    <property type="entry name" value="MFS_1"/>
    <property type="match status" value="1"/>
</dbReference>
<feature type="transmembrane region" description="Helical" evidence="3">
    <location>
        <begin position="764"/>
        <end position="785"/>
    </location>
</feature>
<feature type="transmembrane region" description="Helical" evidence="3">
    <location>
        <begin position="866"/>
        <end position="888"/>
    </location>
</feature>
<dbReference type="AlphaFoldDB" id="A0A553IC66"/>
<dbReference type="SUPFAM" id="SSF103473">
    <property type="entry name" value="MFS general substrate transporter"/>
    <property type="match status" value="1"/>
</dbReference>
<keyword evidence="3" id="KW-0472">Membrane</keyword>
<dbReference type="InterPro" id="IPR021822">
    <property type="entry name" value="DUF3405"/>
</dbReference>
<evidence type="ECO:0000256" key="1">
    <source>
        <dbReference type="ARBA" id="ARBA00004141"/>
    </source>
</evidence>
<feature type="transmembrane region" description="Helical" evidence="3">
    <location>
        <begin position="805"/>
        <end position="824"/>
    </location>
</feature>
<feature type="region of interest" description="Disordered" evidence="2">
    <location>
        <begin position="25"/>
        <end position="48"/>
    </location>
</feature>
<keyword evidence="6" id="KW-1185">Reference proteome</keyword>
<gene>
    <name evidence="5" type="ORF">FHL15_001553</name>
</gene>
<organism evidence="5 6">
    <name type="scientific">Xylaria flabelliformis</name>
    <dbReference type="NCBI Taxonomy" id="2512241"/>
    <lineage>
        <taxon>Eukaryota</taxon>
        <taxon>Fungi</taxon>
        <taxon>Dikarya</taxon>
        <taxon>Ascomycota</taxon>
        <taxon>Pezizomycotina</taxon>
        <taxon>Sordariomycetes</taxon>
        <taxon>Xylariomycetidae</taxon>
        <taxon>Xylariales</taxon>
        <taxon>Xylariaceae</taxon>
        <taxon>Xylaria</taxon>
    </lineage>
</organism>
<comment type="caution">
    <text evidence="5">The sequence shown here is derived from an EMBL/GenBank/DDBJ whole genome shotgun (WGS) entry which is preliminary data.</text>
</comment>
<feature type="domain" description="Major facilitator superfamily (MFS) profile" evidence="4">
    <location>
        <begin position="761"/>
        <end position="1183"/>
    </location>
</feature>
<comment type="subcellular location">
    <subcellularLocation>
        <location evidence="1">Membrane</location>
        <topology evidence="1">Multi-pass membrane protein</topology>
    </subcellularLocation>
</comment>
<dbReference type="InterPro" id="IPR011701">
    <property type="entry name" value="MFS"/>
</dbReference>
<feature type="transmembrane region" description="Helical" evidence="3">
    <location>
        <begin position="929"/>
        <end position="949"/>
    </location>
</feature>
<keyword evidence="3" id="KW-0812">Transmembrane</keyword>
<keyword evidence="3" id="KW-1133">Transmembrane helix</keyword>
<feature type="transmembrane region" description="Helical" evidence="3">
    <location>
        <begin position="1020"/>
        <end position="1039"/>
    </location>
</feature>
<dbReference type="Pfam" id="PF11885">
    <property type="entry name" value="DUF3405"/>
    <property type="match status" value="1"/>
</dbReference>
<evidence type="ECO:0000256" key="3">
    <source>
        <dbReference type="SAM" id="Phobius"/>
    </source>
</evidence>
<evidence type="ECO:0000259" key="4">
    <source>
        <dbReference type="PROSITE" id="PS50850"/>
    </source>
</evidence>
<dbReference type="OrthoDB" id="3353407at2759"/>